<accession>A0A6G3ZWS0</accession>
<dbReference type="AlphaFoldDB" id="A0A6G3ZWS0"/>
<keyword evidence="1" id="KW-0969">Cilium</keyword>
<keyword evidence="1" id="KW-0966">Cell projection</keyword>
<keyword evidence="1" id="KW-0282">Flagellum</keyword>
<gene>
    <name evidence="1" type="ORF">GK047_09040</name>
</gene>
<reference evidence="1" key="1">
    <citation type="submission" date="2020-02" db="EMBL/GenBank/DDBJ databases">
        <authorList>
            <person name="Shen X.-R."/>
            <person name="Zhang Y.-X."/>
        </authorList>
    </citation>
    <scope>NUCLEOTIDE SEQUENCE</scope>
    <source>
        <strain evidence="1">SYP-B3998</strain>
    </source>
</reference>
<organism evidence="1">
    <name type="scientific">Paenibacillus sp. SYP-B3998</name>
    <dbReference type="NCBI Taxonomy" id="2678564"/>
    <lineage>
        <taxon>Bacteria</taxon>
        <taxon>Bacillati</taxon>
        <taxon>Bacillota</taxon>
        <taxon>Bacilli</taxon>
        <taxon>Bacillales</taxon>
        <taxon>Paenibacillaceae</taxon>
        <taxon>Paenibacillus</taxon>
    </lineage>
</organism>
<evidence type="ECO:0000313" key="1">
    <source>
        <dbReference type="EMBL" id="NEW06154.1"/>
    </source>
</evidence>
<dbReference type="RefSeq" id="WP_163944449.1">
    <property type="nucleotide sequence ID" value="NZ_JAAIKC010000002.1"/>
</dbReference>
<protein>
    <submittedName>
        <fullName evidence="1">Flagellar protein</fullName>
    </submittedName>
</protein>
<name>A0A6G3ZWS0_9BACL</name>
<comment type="caution">
    <text evidence="1">The sequence shown here is derived from an EMBL/GenBank/DDBJ whole genome shotgun (WGS) entry which is preliminary data.</text>
</comment>
<dbReference type="EMBL" id="JAAIKC010000002">
    <property type="protein sequence ID" value="NEW06154.1"/>
    <property type="molecule type" value="Genomic_DNA"/>
</dbReference>
<sequence>MTIPHLIVANCPRCGKVFQKNLRNQCSDCSHGLDSMLNRVLEFLRKNHRSSCEQVQAATGVTLDQMYGWMKEGKLFLSDYPNLHYRCASCSSPIRNHKLCADCTYRLNKDIRALKEKEPQFGLIRREKVLSVAGGFQIRERFSGV</sequence>
<proteinExistence type="predicted"/>